<dbReference type="Pfam" id="PF02384">
    <property type="entry name" value="N6_Mtase"/>
    <property type="match status" value="1"/>
</dbReference>
<comment type="caution">
    <text evidence="10">The sequence shown here is derived from an EMBL/GenBank/DDBJ whole genome shotgun (WGS) entry which is preliminary data.</text>
</comment>
<evidence type="ECO:0000256" key="7">
    <source>
        <dbReference type="ARBA" id="ARBA00047942"/>
    </source>
</evidence>
<feature type="domain" description="DNA methylase adenine-specific" evidence="8">
    <location>
        <begin position="160"/>
        <end position="455"/>
    </location>
</feature>
<name>A0A2S6HK28_9GAMM</name>
<keyword evidence="6" id="KW-0680">Restriction system</keyword>
<evidence type="ECO:0000256" key="4">
    <source>
        <dbReference type="ARBA" id="ARBA00022679"/>
    </source>
</evidence>
<evidence type="ECO:0000256" key="5">
    <source>
        <dbReference type="ARBA" id="ARBA00022691"/>
    </source>
</evidence>
<keyword evidence="3" id="KW-0489">Methyltransferase</keyword>
<dbReference type="SUPFAM" id="SSF53335">
    <property type="entry name" value="S-adenosyl-L-methionine-dependent methyltransferases"/>
    <property type="match status" value="1"/>
</dbReference>
<dbReference type="Proteomes" id="UP000240010">
    <property type="component" value="Unassembled WGS sequence"/>
</dbReference>
<dbReference type="PRINTS" id="PR00507">
    <property type="entry name" value="N12N6MTFRASE"/>
</dbReference>
<organism evidence="10 11">
    <name type="scientific">Methylobacter tundripaludum</name>
    <dbReference type="NCBI Taxonomy" id="173365"/>
    <lineage>
        <taxon>Bacteria</taxon>
        <taxon>Pseudomonadati</taxon>
        <taxon>Pseudomonadota</taxon>
        <taxon>Gammaproteobacteria</taxon>
        <taxon>Methylococcales</taxon>
        <taxon>Methylococcaceae</taxon>
        <taxon>Methylobacter</taxon>
    </lineage>
</organism>
<dbReference type="InterPro" id="IPR022749">
    <property type="entry name" value="D12N6_MeTrfase_N"/>
</dbReference>
<comment type="catalytic activity">
    <reaction evidence="7">
        <text>a 2'-deoxyadenosine in DNA + S-adenosyl-L-methionine = an N(6)-methyl-2'-deoxyadenosine in DNA + S-adenosyl-L-homocysteine + H(+)</text>
        <dbReference type="Rhea" id="RHEA:15197"/>
        <dbReference type="Rhea" id="RHEA-COMP:12418"/>
        <dbReference type="Rhea" id="RHEA-COMP:12419"/>
        <dbReference type="ChEBI" id="CHEBI:15378"/>
        <dbReference type="ChEBI" id="CHEBI:57856"/>
        <dbReference type="ChEBI" id="CHEBI:59789"/>
        <dbReference type="ChEBI" id="CHEBI:90615"/>
        <dbReference type="ChEBI" id="CHEBI:90616"/>
        <dbReference type="EC" id="2.1.1.72"/>
    </reaction>
</comment>
<dbReference type="InterPro" id="IPR003356">
    <property type="entry name" value="DNA_methylase_A-5"/>
</dbReference>
<evidence type="ECO:0000256" key="3">
    <source>
        <dbReference type="ARBA" id="ARBA00022603"/>
    </source>
</evidence>
<dbReference type="GO" id="GO:0009307">
    <property type="term" value="P:DNA restriction-modification system"/>
    <property type="evidence" value="ECO:0007669"/>
    <property type="project" value="UniProtKB-KW"/>
</dbReference>
<reference evidence="10 11" key="1">
    <citation type="submission" date="2018-02" db="EMBL/GenBank/DDBJ databases">
        <title>Subsurface microbial communities from deep shales in Ohio and West Virginia, USA.</title>
        <authorList>
            <person name="Wrighton K."/>
        </authorList>
    </citation>
    <scope>NUCLEOTIDE SEQUENCE [LARGE SCALE GENOMIC DNA]</scope>
    <source>
        <strain evidence="10 11">OWC-DMM</strain>
    </source>
</reference>
<protein>
    <recommendedName>
        <fullName evidence="2">site-specific DNA-methyltransferase (adenine-specific)</fullName>
        <ecNumber evidence="2">2.1.1.72</ecNumber>
    </recommendedName>
</protein>
<dbReference type="Pfam" id="PF12161">
    <property type="entry name" value="HsdM_N"/>
    <property type="match status" value="1"/>
</dbReference>
<feature type="domain" description="N6 adenine-specific DNA methyltransferase N-terminal" evidence="9">
    <location>
        <begin position="10"/>
        <end position="150"/>
    </location>
</feature>
<evidence type="ECO:0000259" key="8">
    <source>
        <dbReference type="Pfam" id="PF02384"/>
    </source>
</evidence>
<keyword evidence="4" id="KW-0808">Transferase</keyword>
<evidence type="ECO:0000256" key="2">
    <source>
        <dbReference type="ARBA" id="ARBA00011900"/>
    </source>
</evidence>
<keyword evidence="5" id="KW-0949">S-adenosyl-L-methionine</keyword>
<dbReference type="RefSeq" id="WP_104427261.1">
    <property type="nucleotide sequence ID" value="NZ_PTIZ01000001.1"/>
</dbReference>
<sequence length="748" mass="83200">MIDYQELKQLEDDLWEAADQLRANSKLTATEYSMPVLGLIFLRHATTRFNALLAEVEAAIPARATGEVREGLIKLGFSGKAAIYLPEQSRYDYLASLPQSATLGVNIRDAMVAIEDEVTDQHGNKLLAGALPKDYVGFEPDLLAELIKIFNSPVLAKAKGDVFGRIYEYFLNQFAMSGAQEGGEFFTPPSLVRMIVNVIEPDHGTVLDPACGSAGMFVQTGHFIEDARHKNTNDVDIIFYGQEKADLNSKLARMNLAVHGLEGQIKIGNTFYEDQHELLGQCDFVMANPPFNVDGVQLNKIKGHVGVGNRLPFGLPGTAGKSKKKDDGEAISNANSLWLQYFYSYLNDKGRAGFVMASSASDAGNKDKDIRQKLVETGHVDVMISIGNKFFYTRSLPCTLWFFDKGKRQDLLDNVLMIDARNVYTVVSARSHVFTDEQLANLTAITWLYRGERDKFINLLSRYQNTAADWLDKLPARLQSDTETVAKLANALIKLAKASKDSAALATVRGKLTGEQTLEDAVLADFRAQVDEAQSQSTAWELSVHTLLEQAAKTYSQVSTAVDFAAKQNLQAQFEALQPAIKAALHSVEARHKAWLKLLDTAEKQCRARLWSAFDPESCRDAKKALQPRDVKKREALTVRDLSHESLKRAAYFIHQAHWLLSRFPDATYQDIGGLCKLVTRAEIASKDKDYSLTPGRYVGVAVRGQDEEDDEVFVTRMKEIHGELVELNDKAAALSEKIQRSFLELTE</sequence>
<evidence type="ECO:0000256" key="6">
    <source>
        <dbReference type="ARBA" id="ARBA00022747"/>
    </source>
</evidence>
<dbReference type="AlphaFoldDB" id="A0A2S6HK28"/>
<evidence type="ECO:0000313" key="11">
    <source>
        <dbReference type="Proteomes" id="UP000240010"/>
    </source>
</evidence>
<dbReference type="InterPro" id="IPR052916">
    <property type="entry name" value="Type-I_RE_MTase_Subunit"/>
</dbReference>
<gene>
    <name evidence="10" type="ORF">B0F87_101191</name>
</gene>
<dbReference type="GO" id="GO:0008170">
    <property type="term" value="F:N-methyltransferase activity"/>
    <property type="evidence" value="ECO:0007669"/>
    <property type="project" value="InterPro"/>
</dbReference>
<proteinExistence type="inferred from homology"/>
<comment type="similarity">
    <text evidence="1">Belongs to the N(4)/N(6)-methyltransferase family.</text>
</comment>
<dbReference type="InterPro" id="IPR029063">
    <property type="entry name" value="SAM-dependent_MTases_sf"/>
</dbReference>
<evidence type="ECO:0000256" key="1">
    <source>
        <dbReference type="ARBA" id="ARBA00006594"/>
    </source>
</evidence>
<dbReference type="EC" id="2.1.1.72" evidence="2"/>
<accession>A0A2S6HK28</accession>
<evidence type="ECO:0000313" key="10">
    <source>
        <dbReference type="EMBL" id="PPK77810.1"/>
    </source>
</evidence>
<dbReference type="Gene3D" id="1.20.1260.30">
    <property type="match status" value="1"/>
</dbReference>
<dbReference type="GO" id="GO:0003677">
    <property type="term" value="F:DNA binding"/>
    <property type="evidence" value="ECO:0007669"/>
    <property type="project" value="InterPro"/>
</dbReference>
<dbReference type="EMBL" id="PTIZ01000001">
    <property type="protein sequence ID" value="PPK77810.1"/>
    <property type="molecule type" value="Genomic_DNA"/>
</dbReference>
<dbReference type="PANTHER" id="PTHR42998">
    <property type="entry name" value="TYPE I RESTRICTION ENZYME HINDVIIP M PROTEIN-RELATED"/>
    <property type="match status" value="1"/>
</dbReference>
<dbReference type="Gene3D" id="3.40.50.150">
    <property type="entry name" value="Vaccinia Virus protein VP39"/>
    <property type="match status" value="1"/>
</dbReference>
<dbReference type="GO" id="GO:0032259">
    <property type="term" value="P:methylation"/>
    <property type="evidence" value="ECO:0007669"/>
    <property type="project" value="UniProtKB-KW"/>
</dbReference>
<dbReference type="GO" id="GO:0009007">
    <property type="term" value="F:site-specific DNA-methyltransferase (adenine-specific) activity"/>
    <property type="evidence" value="ECO:0007669"/>
    <property type="project" value="UniProtKB-EC"/>
</dbReference>
<evidence type="ECO:0000259" key="9">
    <source>
        <dbReference type="Pfam" id="PF12161"/>
    </source>
</evidence>
<dbReference type="InterPro" id="IPR038333">
    <property type="entry name" value="T1MK-like_N_sf"/>
</dbReference>
<dbReference type="PANTHER" id="PTHR42998:SF1">
    <property type="entry name" value="TYPE I RESTRICTION ENZYME HINDI METHYLASE SUBUNIT"/>
    <property type="match status" value="1"/>
</dbReference>